<dbReference type="SMART" id="SM00451">
    <property type="entry name" value="ZnF_U1"/>
    <property type="match status" value="3"/>
</dbReference>
<evidence type="ECO:0000256" key="4">
    <source>
        <dbReference type="ARBA" id="ARBA00022771"/>
    </source>
</evidence>
<dbReference type="InterPro" id="IPR051868">
    <property type="entry name" value="ZN346_ZMAT4"/>
</dbReference>
<keyword evidence="9" id="KW-1185">Reference proteome</keyword>
<dbReference type="InterPro" id="IPR013087">
    <property type="entry name" value="Znf_C2H2_type"/>
</dbReference>
<evidence type="ECO:0000313" key="9">
    <source>
        <dbReference type="Proteomes" id="UP000887565"/>
    </source>
</evidence>
<dbReference type="GO" id="GO:0003676">
    <property type="term" value="F:nucleic acid binding"/>
    <property type="evidence" value="ECO:0007669"/>
    <property type="project" value="InterPro"/>
</dbReference>
<evidence type="ECO:0000256" key="2">
    <source>
        <dbReference type="ARBA" id="ARBA00022723"/>
    </source>
</evidence>
<evidence type="ECO:0000259" key="8">
    <source>
        <dbReference type="PROSITE" id="PS00028"/>
    </source>
</evidence>
<evidence type="ECO:0000256" key="1">
    <source>
        <dbReference type="ARBA" id="ARBA00004123"/>
    </source>
</evidence>
<dbReference type="Pfam" id="PF12874">
    <property type="entry name" value="zf-met"/>
    <property type="match status" value="2"/>
</dbReference>
<keyword evidence="5" id="KW-0862">Zinc</keyword>
<dbReference type="SMART" id="SM00355">
    <property type="entry name" value="ZnF_C2H2"/>
    <property type="match status" value="3"/>
</dbReference>
<name>A0A915I1G0_ROMCU</name>
<dbReference type="AlphaFoldDB" id="A0A915I1G0"/>
<dbReference type="InterPro" id="IPR003604">
    <property type="entry name" value="Matrin/U1-like-C_Znf_C2H2"/>
</dbReference>
<dbReference type="Proteomes" id="UP000887565">
    <property type="component" value="Unplaced"/>
</dbReference>
<dbReference type="InterPro" id="IPR036236">
    <property type="entry name" value="Znf_C2H2_sf"/>
</dbReference>
<evidence type="ECO:0000256" key="3">
    <source>
        <dbReference type="ARBA" id="ARBA00022737"/>
    </source>
</evidence>
<dbReference type="GO" id="GO:0008270">
    <property type="term" value="F:zinc ion binding"/>
    <property type="evidence" value="ECO:0007669"/>
    <property type="project" value="UniProtKB-KW"/>
</dbReference>
<dbReference type="PROSITE" id="PS00028">
    <property type="entry name" value="ZINC_FINGER_C2H2_1"/>
    <property type="match status" value="1"/>
</dbReference>
<dbReference type="GO" id="GO:0005634">
    <property type="term" value="C:nucleus"/>
    <property type="evidence" value="ECO:0007669"/>
    <property type="project" value="UniProtKB-SubCell"/>
</dbReference>
<comment type="subcellular location">
    <subcellularLocation>
        <location evidence="1">Nucleus</location>
    </subcellularLocation>
</comment>
<evidence type="ECO:0000256" key="6">
    <source>
        <dbReference type="ARBA" id="ARBA00023242"/>
    </source>
</evidence>
<dbReference type="WBParaSite" id="nRc.2.0.1.t07659-RA">
    <property type="protein sequence ID" value="nRc.2.0.1.t07659-RA"/>
    <property type="gene ID" value="nRc.2.0.1.g07659"/>
</dbReference>
<feature type="region of interest" description="Disordered" evidence="7">
    <location>
        <begin position="44"/>
        <end position="70"/>
    </location>
</feature>
<sequence>MFRTPTSNYQNVYYKNNEHSEVDSDFTSQLANFRQEMSSLTQQYPSDGLSMASPGPSYRGSWQPNPRKRPFDAGQKLGYTQQYPNSKNQYNATTSFWESERYPMQSYQLNNPACSEFGAANVQKLSENFDKRGESTQHMAETNLLDYRRSADELGPGYVDFASWQEPEFCYDDRWGTDEKIRATCLAESEKMHQQLLPIPETAKDDVFSPYYGIEQLSDSKDDFDEDIQITDDKYAEQTESIDDEVNCLMRDARIIAGIKPDDDDWKVSETTLKKAREIEVTVPSELMLPVFCKLCNATFDRKMASSHYGGKKHAQKENQYVRKIYEAKGIDVGRFLNKPRTLARKQPKVLVPKTVKKFGFACHLCSMRFENRSNVDSHIASADHRKLVFDRQTEYLSKQILSRSAGQLNNKVSRMAPVAPPNVGTYFCSICEKVTNSRQQYENHILSKKHLAKIAENG</sequence>
<dbReference type="PANTHER" id="PTHR46144:SF6">
    <property type="entry name" value="C2H2-TYPE DOMAIN-CONTAINING PROTEIN"/>
    <property type="match status" value="1"/>
</dbReference>
<evidence type="ECO:0000256" key="5">
    <source>
        <dbReference type="ARBA" id="ARBA00022833"/>
    </source>
</evidence>
<keyword evidence="4" id="KW-0863">Zinc-finger</keyword>
<keyword evidence="6" id="KW-0539">Nucleus</keyword>
<feature type="domain" description="C2H2-type" evidence="8">
    <location>
        <begin position="363"/>
        <end position="385"/>
    </location>
</feature>
<keyword evidence="2" id="KW-0479">Metal-binding</keyword>
<accession>A0A915I1G0</accession>
<evidence type="ECO:0000313" key="10">
    <source>
        <dbReference type="WBParaSite" id="nRc.2.0.1.t07659-RA"/>
    </source>
</evidence>
<dbReference type="SUPFAM" id="SSF57667">
    <property type="entry name" value="beta-beta-alpha zinc fingers"/>
    <property type="match status" value="3"/>
</dbReference>
<dbReference type="Gene3D" id="3.30.160.60">
    <property type="entry name" value="Classic Zinc Finger"/>
    <property type="match status" value="2"/>
</dbReference>
<proteinExistence type="predicted"/>
<protein>
    <submittedName>
        <fullName evidence="10">C2H2-type domain-containing protein</fullName>
    </submittedName>
</protein>
<evidence type="ECO:0000256" key="7">
    <source>
        <dbReference type="SAM" id="MobiDB-lite"/>
    </source>
</evidence>
<dbReference type="PANTHER" id="PTHR46144">
    <property type="entry name" value="ZINC FINGER PROTEIN 385B-LIKE"/>
    <property type="match status" value="1"/>
</dbReference>
<organism evidence="9 10">
    <name type="scientific">Romanomermis culicivorax</name>
    <name type="common">Nematode worm</name>
    <dbReference type="NCBI Taxonomy" id="13658"/>
    <lineage>
        <taxon>Eukaryota</taxon>
        <taxon>Metazoa</taxon>
        <taxon>Ecdysozoa</taxon>
        <taxon>Nematoda</taxon>
        <taxon>Enoplea</taxon>
        <taxon>Dorylaimia</taxon>
        <taxon>Mermithida</taxon>
        <taxon>Mermithoidea</taxon>
        <taxon>Mermithidae</taxon>
        <taxon>Romanomermis</taxon>
    </lineage>
</organism>
<reference evidence="10" key="1">
    <citation type="submission" date="2022-11" db="UniProtKB">
        <authorList>
            <consortium name="WormBaseParasite"/>
        </authorList>
    </citation>
    <scope>IDENTIFICATION</scope>
</reference>
<keyword evidence="3" id="KW-0677">Repeat</keyword>